<organism evidence="2 3">
    <name type="scientific">Dermatophagoides pteronyssinus</name>
    <name type="common">European house dust mite</name>
    <dbReference type="NCBI Taxonomy" id="6956"/>
    <lineage>
        <taxon>Eukaryota</taxon>
        <taxon>Metazoa</taxon>
        <taxon>Ecdysozoa</taxon>
        <taxon>Arthropoda</taxon>
        <taxon>Chelicerata</taxon>
        <taxon>Arachnida</taxon>
        <taxon>Acari</taxon>
        <taxon>Acariformes</taxon>
        <taxon>Sarcoptiformes</taxon>
        <taxon>Astigmata</taxon>
        <taxon>Psoroptidia</taxon>
        <taxon>Analgoidea</taxon>
        <taxon>Pyroglyphidae</taxon>
        <taxon>Dermatophagoidinae</taxon>
        <taxon>Dermatophagoides</taxon>
    </lineage>
</organism>
<evidence type="ECO:0000256" key="1">
    <source>
        <dbReference type="SAM" id="MobiDB-lite"/>
    </source>
</evidence>
<reference evidence="2 3" key="1">
    <citation type="journal article" date="2018" name="J. Allergy Clin. Immunol.">
        <title>High-quality assembly of Dermatophagoides pteronyssinus genome and transcriptome reveals a wide range of novel allergens.</title>
        <authorList>
            <person name="Liu X.Y."/>
            <person name="Yang K.Y."/>
            <person name="Wang M.Q."/>
            <person name="Kwok J.S."/>
            <person name="Zeng X."/>
            <person name="Yang Z."/>
            <person name="Xiao X.J."/>
            <person name="Lau C.P."/>
            <person name="Li Y."/>
            <person name="Huang Z.M."/>
            <person name="Ba J.G."/>
            <person name="Yim A.K."/>
            <person name="Ouyang C.Y."/>
            <person name="Ngai S.M."/>
            <person name="Chan T.F."/>
            <person name="Leung E.L."/>
            <person name="Liu L."/>
            <person name="Liu Z.G."/>
            <person name="Tsui S.K."/>
        </authorList>
    </citation>
    <scope>NUCLEOTIDE SEQUENCE [LARGE SCALE GENOMIC DNA]</scope>
    <source>
        <strain evidence="2">Derp</strain>
    </source>
</reference>
<sequence length="73" mass="8847">MFQDAYIQFEFEFFFLFDHHHHYRLSDVKIILPEKKILLVEEKLNKKNLKTTGSYGHDDEDDITSRDSNQTRI</sequence>
<protein>
    <submittedName>
        <fullName evidence="2">Uncharacterized protein</fullName>
    </submittedName>
</protein>
<proteinExistence type="predicted"/>
<reference evidence="2 3" key="2">
    <citation type="journal article" date="2022" name="Mol. Biol. Evol.">
        <title>Comparative Genomics Reveals Insights into the Divergent Evolution of Astigmatic Mites and Household Pest Adaptations.</title>
        <authorList>
            <person name="Xiong Q."/>
            <person name="Wan A.T."/>
            <person name="Liu X."/>
            <person name="Fung C.S."/>
            <person name="Xiao X."/>
            <person name="Malainual N."/>
            <person name="Hou J."/>
            <person name="Wang L."/>
            <person name="Wang M."/>
            <person name="Yang K.Y."/>
            <person name="Cui Y."/>
            <person name="Leung E.L."/>
            <person name="Nong W."/>
            <person name="Shin S.K."/>
            <person name="Au S.W."/>
            <person name="Jeong K.Y."/>
            <person name="Chew F.T."/>
            <person name="Hui J.H."/>
            <person name="Leung T.F."/>
            <person name="Tungtrongchitr A."/>
            <person name="Zhong N."/>
            <person name="Liu Z."/>
            <person name="Tsui S.K."/>
        </authorList>
    </citation>
    <scope>NUCLEOTIDE SEQUENCE [LARGE SCALE GENOMIC DNA]</scope>
    <source>
        <strain evidence="2">Derp</strain>
    </source>
</reference>
<accession>A0ABQ8J0U4</accession>
<comment type="caution">
    <text evidence="2">The sequence shown here is derived from an EMBL/GenBank/DDBJ whole genome shotgun (WGS) entry which is preliminary data.</text>
</comment>
<name>A0ABQ8J0U4_DERPT</name>
<dbReference type="EMBL" id="NJHN03000095">
    <property type="protein sequence ID" value="KAH9416164.1"/>
    <property type="molecule type" value="Genomic_DNA"/>
</dbReference>
<feature type="region of interest" description="Disordered" evidence="1">
    <location>
        <begin position="50"/>
        <end position="73"/>
    </location>
</feature>
<evidence type="ECO:0000313" key="3">
    <source>
        <dbReference type="Proteomes" id="UP000887458"/>
    </source>
</evidence>
<dbReference type="Proteomes" id="UP000887458">
    <property type="component" value="Unassembled WGS sequence"/>
</dbReference>
<keyword evidence="3" id="KW-1185">Reference proteome</keyword>
<gene>
    <name evidence="2" type="ORF">DERP_000661</name>
</gene>
<evidence type="ECO:0000313" key="2">
    <source>
        <dbReference type="EMBL" id="KAH9416164.1"/>
    </source>
</evidence>